<evidence type="ECO:0000313" key="8">
    <source>
        <dbReference type="Proteomes" id="UP000076244"/>
    </source>
</evidence>
<proteinExistence type="inferred from homology"/>
<dbReference type="GO" id="GO:0043908">
    <property type="term" value="F:Ser(Gly)-tRNA(Ala) hydrolase activity"/>
    <property type="evidence" value="ECO:0007669"/>
    <property type="project" value="UniProtKB-UniRule"/>
</dbReference>
<dbReference type="Gene3D" id="3.50.80.10">
    <property type="entry name" value="D-tyrosyl-tRNA(Tyr) deacylase"/>
    <property type="match status" value="1"/>
</dbReference>
<evidence type="ECO:0000256" key="2">
    <source>
        <dbReference type="ARBA" id="ARBA00022490"/>
    </source>
</evidence>
<accession>A0A0R2HCN2</accession>
<evidence type="ECO:0000313" key="6">
    <source>
        <dbReference type="EMBL" id="AMV62039.1"/>
    </source>
</evidence>
<dbReference type="PANTHER" id="PTHR10472:SF5">
    <property type="entry name" value="D-AMINOACYL-TRNA DEACYLASE 1"/>
    <property type="match status" value="1"/>
</dbReference>
<dbReference type="GO" id="GO:0051500">
    <property type="term" value="F:D-tyrosyl-tRNA(Tyr) deacylase activity"/>
    <property type="evidence" value="ECO:0007669"/>
    <property type="project" value="TreeGrafter"/>
</dbReference>
<dbReference type="InterPro" id="IPR023509">
    <property type="entry name" value="DTD-like_sf"/>
</dbReference>
<evidence type="ECO:0000313" key="7">
    <source>
        <dbReference type="EMBL" id="AMV68111.1"/>
    </source>
</evidence>
<dbReference type="GeneID" id="57277348"/>
<dbReference type="PANTHER" id="PTHR10472">
    <property type="entry name" value="D-TYROSYL-TRNA TYR DEACYLASE"/>
    <property type="match status" value="1"/>
</dbReference>
<dbReference type="GO" id="GO:0019478">
    <property type="term" value="P:D-amino acid catabolic process"/>
    <property type="evidence" value="ECO:0007669"/>
    <property type="project" value="UniProtKB-UniRule"/>
</dbReference>
<dbReference type="AlphaFoldDB" id="A0A0R2HCN2"/>
<dbReference type="HAMAP" id="MF_00518">
    <property type="entry name" value="Deacylase_Dtd"/>
    <property type="match status" value="1"/>
</dbReference>
<organism evidence="6 9">
    <name type="scientific">Pediococcus damnosus</name>
    <dbReference type="NCBI Taxonomy" id="51663"/>
    <lineage>
        <taxon>Bacteria</taxon>
        <taxon>Bacillati</taxon>
        <taxon>Bacillota</taxon>
        <taxon>Bacilli</taxon>
        <taxon>Lactobacillales</taxon>
        <taxon>Lactobacillaceae</taxon>
        <taxon>Pediococcus</taxon>
    </lineage>
</organism>
<dbReference type="EC" id="3.1.1.-" evidence="5"/>
<keyword evidence="2 5" id="KW-0963">Cytoplasm</keyword>
<dbReference type="GO" id="GO:0000049">
    <property type="term" value="F:tRNA binding"/>
    <property type="evidence" value="ECO:0007669"/>
    <property type="project" value="UniProtKB-UniRule"/>
</dbReference>
<reference evidence="8 9" key="1">
    <citation type="journal article" date="2016" name="PLoS ONE">
        <title>The Identification of Novel Diagnostic Marker Genes for the Detection of Beer Spoiling Pediococcus damnosus Strains Using the BlAst Diagnostic Gene findEr.</title>
        <authorList>
            <person name="Behr J."/>
            <person name="Geissler A.J."/>
            <person name="Schmid J."/>
            <person name="Zehe A."/>
            <person name="Vogel R.F."/>
        </authorList>
    </citation>
    <scope>NUCLEOTIDE SEQUENCE [LARGE SCALE GENOMIC DNA]</scope>
    <source>
        <strain evidence="6 9">TMW 2.1533</strain>
        <strain evidence="7 8">TMW 2.1535</strain>
    </source>
</reference>
<comment type="catalytic activity">
    <reaction evidence="5">
        <text>glycyl-tRNA(Ala) + H2O = tRNA(Ala) + glycine + H(+)</text>
        <dbReference type="Rhea" id="RHEA:53744"/>
        <dbReference type="Rhea" id="RHEA-COMP:9657"/>
        <dbReference type="Rhea" id="RHEA-COMP:13640"/>
        <dbReference type="ChEBI" id="CHEBI:15377"/>
        <dbReference type="ChEBI" id="CHEBI:15378"/>
        <dbReference type="ChEBI" id="CHEBI:57305"/>
        <dbReference type="ChEBI" id="CHEBI:78442"/>
        <dbReference type="ChEBI" id="CHEBI:78522"/>
    </reaction>
</comment>
<evidence type="ECO:0000256" key="1">
    <source>
        <dbReference type="ARBA" id="ARBA00009673"/>
    </source>
</evidence>
<sequence length="150" mass="16922">MKVVLQRVKRAQVSIEQKVVGKISQGYLLLVGFEDQDTEEQLDYLVHKITNLRVFEDQNQKMNLNIKQVDGQILSVSQFTLYANTKHGNRPSFTEAGDPKKAEILYQTFNKKLGEAGMTVATGEFGADMQVDLQNDGPVTIIFDTDQLQK</sequence>
<comment type="function">
    <text evidence="5">An aminoacyl-tRNA editing enzyme that deacylates mischarged D-aminoacyl-tRNAs. Also deacylates mischarged glycyl-tRNA(Ala), protecting cells against glycine mischarging by AlaRS. Acts via tRNA-based rather than protein-based catalysis; rejects L-amino acids rather than detecting D-amino acids in the active site. By recycling D-aminoacyl-tRNA to D-amino acids and free tRNA molecules, this enzyme counteracts the toxicity associated with the formation of D-aminoacyl-tRNA entities in vivo and helps enforce protein L-homochirality.</text>
</comment>
<dbReference type="RefSeq" id="WP_056986270.1">
    <property type="nucleotide sequence ID" value="NZ_BAAAXI010000151.1"/>
</dbReference>
<comment type="domain">
    <text evidence="5">A Gly-cisPro motif from one monomer fits into the active site of the other monomer to allow specific chiral rejection of L-amino acids.</text>
</comment>
<evidence type="ECO:0000256" key="4">
    <source>
        <dbReference type="ARBA" id="ARBA00022884"/>
    </source>
</evidence>
<dbReference type="EMBL" id="CP012275">
    <property type="protein sequence ID" value="AMV62039.1"/>
    <property type="molecule type" value="Genomic_DNA"/>
</dbReference>
<feature type="short sequence motif" description="Gly-cisPro motif, important for rejection of L-amino acids" evidence="5">
    <location>
        <begin position="137"/>
        <end position="138"/>
    </location>
</feature>
<dbReference type="GO" id="GO:0106026">
    <property type="term" value="F:Gly-tRNA(Ala) deacylase activity"/>
    <property type="evidence" value="ECO:0007669"/>
    <property type="project" value="UniProtKB-UniRule"/>
</dbReference>
<protein>
    <recommendedName>
        <fullName evidence="5">D-aminoacyl-tRNA deacylase</fullName>
        <shortName evidence="5">DTD</shortName>
        <ecNumber evidence="5">3.1.1.96</ecNumber>
    </recommendedName>
    <alternativeName>
        <fullName evidence="5">Gly-tRNA(Ala) deacylase</fullName>
        <ecNumber evidence="5">3.1.1.-</ecNumber>
    </alternativeName>
</protein>
<dbReference type="InterPro" id="IPR003732">
    <property type="entry name" value="Daa-tRNA_deacyls_DTD"/>
</dbReference>
<dbReference type="SUPFAM" id="SSF69500">
    <property type="entry name" value="DTD-like"/>
    <property type="match status" value="1"/>
</dbReference>
<keyword evidence="3 5" id="KW-0820">tRNA-binding</keyword>
<gene>
    <name evidence="5" type="primary">dtd</name>
    <name evidence="6" type="ORF">ADU70_0539</name>
    <name evidence="7" type="ORF">ADU72_2190</name>
</gene>
<dbReference type="Proteomes" id="UP000076405">
    <property type="component" value="Chromosome"/>
</dbReference>
<dbReference type="Pfam" id="PF02580">
    <property type="entry name" value="Tyr_Deacylase"/>
    <property type="match status" value="1"/>
</dbReference>
<name>A0A0R2HCN2_9LACO</name>
<evidence type="ECO:0000313" key="9">
    <source>
        <dbReference type="Proteomes" id="UP000076405"/>
    </source>
</evidence>
<comment type="subunit">
    <text evidence="5">Homodimer.</text>
</comment>
<comment type="catalytic activity">
    <reaction evidence="5">
        <text>a D-aminoacyl-tRNA + H2O = a tRNA + a D-alpha-amino acid + H(+)</text>
        <dbReference type="Rhea" id="RHEA:13953"/>
        <dbReference type="Rhea" id="RHEA-COMP:10123"/>
        <dbReference type="Rhea" id="RHEA-COMP:10124"/>
        <dbReference type="ChEBI" id="CHEBI:15377"/>
        <dbReference type="ChEBI" id="CHEBI:15378"/>
        <dbReference type="ChEBI" id="CHEBI:59871"/>
        <dbReference type="ChEBI" id="CHEBI:78442"/>
        <dbReference type="ChEBI" id="CHEBI:79333"/>
        <dbReference type="EC" id="3.1.1.96"/>
    </reaction>
</comment>
<keyword evidence="8" id="KW-1185">Reference proteome</keyword>
<comment type="subcellular location">
    <subcellularLocation>
        <location evidence="5">Cytoplasm</location>
    </subcellularLocation>
</comment>
<keyword evidence="5 6" id="KW-0378">Hydrolase</keyword>
<dbReference type="NCBIfam" id="TIGR00256">
    <property type="entry name" value="D-aminoacyl-tRNA deacylase"/>
    <property type="match status" value="1"/>
</dbReference>
<dbReference type="EMBL" id="CP012288">
    <property type="protein sequence ID" value="AMV68111.1"/>
    <property type="molecule type" value="Genomic_DNA"/>
</dbReference>
<dbReference type="OrthoDB" id="9801395at2"/>
<keyword evidence="4 5" id="KW-0694">RNA-binding</keyword>
<evidence type="ECO:0000256" key="3">
    <source>
        <dbReference type="ARBA" id="ARBA00022555"/>
    </source>
</evidence>
<dbReference type="Proteomes" id="UP000076244">
    <property type="component" value="Chromosome"/>
</dbReference>
<dbReference type="EC" id="3.1.1.96" evidence="5"/>
<dbReference type="KEGG" id="pdm:ADU72_2190"/>
<dbReference type="CDD" id="cd00563">
    <property type="entry name" value="Dtyr_deacylase"/>
    <property type="match status" value="1"/>
</dbReference>
<comment type="similarity">
    <text evidence="1 5">Belongs to the DTD family.</text>
</comment>
<dbReference type="FunFam" id="3.50.80.10:FF:000001">
    <property type="entry name" value="D-aminoacyl-tRNA deacylase"/>
    <property type="match status" value="1"/>
</dbReference>
<dbReference type="GO" id="GO:0005737">
    <property type="term" value="C:cytoplasm"/>
    <property type="evidence" value="ECO:0007669"/>
    <property type="project" value="UniProtKB-SubCell"/>
</dbReference>
<evidence type="ECO:0000256" key="5">
    <source>
        <dbReference type="HAMAP-Rule" id="MF_00518"/>
    </source>
</evidence>